<proteinExistence type="predicted"/>
<accession>A0A2J6R9Z7</accession>
<sequence length="171" mass="18887">MSRSVPFNRMLRQFVKAPCSYLIRRPMPSSPPSLGEAEKPVTSTQGQSTSPRGPRGFDYWPEEWTHEEYAKRFPSGEILTVPKWTRAEAAAVSAAADELERAKSARVKAEAELIKAAVGVAEAKAVEAKLLRDFTEKSSFNDDGKSADSTSKDEGEIWPYEGWVGGMIGYK</sequence>
<feature type="compositionally biased region" description="Polar residues" evidence="1">
    <location>
        <begin position="41"/>
        <end position="51"/>
    </location>
</feature>
<dbReference type="Proteomes" id="UP000235786">
    <property type="component" value="Unassembled WGS sequence"/>
</dbReference>
<organism evidence="2 3">
    <name type="scientific">Hyaloscypha variabilis (strain UAMH 11265 / GT02V1 / F)</name>
    <name type="common">Meliniomyces variabilis</name>
    <dbReference type="NCBI Taxonomy" id="1149755"/>
    <lineage>
        <taxon>Eukaryota</taxon>
        <taxon>Fungi</taxon>
        <taxon>Dikarya</taxon>
        <taxon>Ascomycota</taxon>
        <taxon>Pezizomycotina</taxon>
        <taxon>Leotiomycetes</taxon>
        <taxon>Helotiales</taxon>
        <taxon>Hyaloscyphaceae</taxon>
        <taxon>Hyaloscypha</taxon>
        <taxon>Hyaloscypha variabilis</taxon>
    </lineage>
</organism>
<evidence type="ECO:0000313" key="2">
    <source>
        <dbReference type="EMBL" id="PMD35342.1"/>
    </source>
</evidence>
<evidence type="ECO:0000313" key="3">
    <source>
        <dbReference type="Proteomes" id="UP000235786"/>
    </source>
</evidence>
<dbReference type="EMBL" id="KZ613952">
    <property type="protein sequence ID" value="PMD35342.1"/>
    <property type="molecule type" value="Genomic_DNA"/>
</dbReference>
<protein>
    <submittedName>
        <fullName evidence="2">Uncharacterized protein</fullName>
    </submittedName>
</protein>
<dbReference type="AlphaFoldDB" id="A0A2J6R9Z7"/>
<evidence type="ECO:0000256" key="1">
    <source>
        <dbReference type="SAM" id="MobiDB-lite"/>
    </source>
</evidence>
<feature type="region of interest" description="Disordered" evidence="1">
    <location>
        <begin position="26"/>
        <end position="56"/>
    </location>
</feature>
<reference evidence="2 3" key="1">
    <citation type="submission" date="2016-04" db="EMBL/GenBank/DDBJ databases">
        <title>A degradative enzymes factory behind the ericoid mycorrhizal symbiosis.</title>
        <authorList>
            <consortium name="DOE Joint Genome Institute"/>
            <person name="Martino E."/>
            <person name="Morin E."/>
            <person name="Grelet G."/>
            <person name="Kuo A."/>
            <person name="Kohler A."/>
            <person name="Daghino S."/>
            <person name="Barry K."/>
            <person name="Choi C."/>
            <person name="Cichocki N."/>
            <person name="Clum A."/>
            <person name="Copeland A."/>
            <person name="Hainaut M."/>
            <person name="Haridas S."/>
            <person name="Labutti K."/>
            <person name="Lindquist E."/>
            <person name="Lipzen A."/>
            <person name="Khouja H.-R."/>
            <person name="Murat C."/>
            <person name="Ohm R."/>
            <person name="Olson A."/>
            <person name="Spatafora J."/>
            <person name="Veneault-Fourrey C."/>
            <person name="Henrissat B."/>
            <person name="Grigoriev I."/>
            <person name="Martin F."/>
            <person name="Perotto S."/>
        </authorList>
    </citation>
    <scope>NUCLEOTIDE SEQUENCE [LARGE SCALE GENOMIC DNA]</scope>
    <source>
        <strain evidence="2 3">F</strain>
    </source>
</reference>
<gene>
    <name evidence="2" type="ORF">L207DRAFT_569900</name>
</gene>
<keyword evidence="3" id="KW-1185">Reference proteome</keyword>
<name>A0A2J6R9Z7_HYAVF</name>